<feature type="chain" id="PRO_5042570915" evidence="1">
    <location>
        <begin position="19"/>
        <end position="110"/>
    </location>
</feature>
<keyword evidence="1" id="KW-0732">Signal</keyword>
<dbReference type="RefSeq" id="WP_005826252.1">
    <property type="nucleotide sequence ID" value="NZ_CP121769.1"/>
</dbReference>
<sequence length="110" mass="12663">MKKSLMMLLALAIFPTQAKNFGTQMQAELIHAIYQECENDKSGLGKVRELMEFPKPEWCGCLMIEVQKQFEQSKLEQRLNDGTLILKDFEQEMGRVGEKAADICVDKFMK</sequence>
<evidence type="ECO:0000313" key="2">
    <source>
        <dbReference type="EMBL" id="WGE09803.1"/>
    </source>
</evidence>
<gene>
    <name evidence="2" type="ORF">QBL01_11425</name>
</gene>
<name>A0AAJ6AI77_GLAPU</name>
<dbReference type="Proteomes" id="UP001222296">
    <property type="component" value="Chromosome"/>
</dbReference>
<organism evidence="2 3">
    <name type="scientific">Glaesserella parasuis</name>
    <name type="common">Haemophilus parasuis</name>
    <dbReference type="NCBI Taxonomy" id="738"/>
    <lineage>
        <taxon>Bacteria</taxon>
        <taxon>Pseudomonadati</taxon>
        <taxon>Pseudomonadota</taxon>
        <taxon>Gammaproteobacteria</taxon>
        <taxon>Pasteurellales</taxon>
        <taxon>Pasteurellaceae</taxon>
        <taxon>Glaesserella</taxon>
    </lineage>
</organism>
<proteinExistence type="predicted"/>
<reference evidence="2" key="1">
    <citation type="submission" date="2023-04" db="EMBL/GenBank/DDBJ databases">
        <title>Molecular characterization of the Integrative and Conjugative elements harboring multidrug-resistance gene from Glaesserella (Haemophilus) parasuis.</title>
        <authorList>
            <person name="Che Y."/>
            <person name="Zhou L."/>
        </authorList>
    </citation>
    <scope>NUCLEOTIDE SEQUENCE</scope>
    <source>
        <strain evidence="2">Z44</strain>
    </source>
</reference>
<feature type="signal peptide" evidence="1">
    <location>
        <begin position="1"/>
        <end position="18"/>
    </location>
</feature>
<accession>A0AAJ6AI77</accession>
<evidence type="ECO:0000256" key="1">
    <source>
        <dbReference type="SAM" id="SignalP"/>
    </source>
</evidence>
<evidence type="ECO:0000313" key="3">
    <source>
        <dbReference type="Proteomes" id="UP001222296"/>
    </source>
</evidence>
<dbReference type="AlphaFoldDB" id="A0AAJ6AI77"/>
<dbReference type="EMBL" id="CP121769">
    <property type="protein sequence ID" value="WGE09803.1"/>
    <property type="molecule type" value="Genomic_DNA"/>
</dbReference>
<protein>
    <submittedName>
        <fullName evidence="2">Uncharacterized protein</fullName>
    </submittedName>
</protein>